<evidence type="ECO:0000313" key="2">
    <source>
        <dbReference type="Proteomes" id="UP000706039"/>
    </source>
</evidence>
<comment type="caution">
    <text evidence="1">The sequence shown here is derived from an EMBL/GenBank/DDBJ whole genome shotgun (WGS) entry which is preliminary data.</text>
</comment>
<keyword evidence="2" id="KW-1185">Reference proteome</keyword>
<dbReference type="Proteomes" id="UP000706039">
    <property type="component" value="Unassembled WGS sequence"/>
</dbReference>
<proteinExistence type="predicted"/>
<gene>
    <name evidence="1" type="ORF">K7G82_21935</name>
</gene>
<accession>A0ABS7PUE7</accession>
<sequence length="97" mass="10691">MQDKLLSKTIAMVLGELERDGDLVITSPSIEPVADRIAQAVLSVVPNTALSHLEMLGVRNLVLHAISDKRFFDWEMPTLTGFTAAEFEGIAEKLPRD</sequence>
<organism evidence="1 2">
    <name type="scientific">Sphingomonas colocasiae</name>
    <dbReference type="NCBI Taxonomy" id="1848973"/>
    <lineage>
        <taxon>Bacteria</taxon>
        <taxon>Pseudomonadati</taxon>
        <taxon>Pseudomonadota</taxon>
        <taxon>Alphaproteobacteria</taxon>
        <taxon>Sphingomonadales</taxon>
        <taxon>Sphingomonadaceae</taxon>
        <taxon>Sphingomonas</taxon>
    </lineage>
</organism>
<reference evidence="1 2" key="1">
    <citation type="submission" date="2021-08" db="EMBL/GenBank/DDBJ databases">
        <authorList>
            <person name="Tuo L."/>
        </authorList>
    </citation>
    <scope>NUCLEOTIDE SEQUENCE [LARGE SCALE GENOMIC DNA]</scope>
    <source>
        <strain evidence="1 2">JCM 31229</strain>
    </source>
</reference>
<dbReference type="RefSeq" id="WP_222992089.1">
    <property type="nucleotide sequence ID" value="NZ_JAINVV010000011.1"/>
</dbReference>
<dbReference type="EMBL" id="JAINVV010000011">
    <property type="protein sequence ID" value="MBY8824980.1"/>
    <property type="molecule type" value="Genomic_DNA"/>
</dbReference>
<name>A0ABS7PUE7_9SPHN</name>
<protein>
    <submittedName>
        <fullName evidence="1">Uncharacterized protein</fullName>
    </submittedName>
</protein>
<evidence type="ECO:0000313" key="1">
    <source>
        <dbReference type="EMBL" id="MBY8824980.1"/>
    </source>
</evidence>